<keyword evidence="1" id="KW-0812">Transmembrane</keyword>
<reference evidence="3" key="2">
    <citation type="journal article" date="2020" name="Data Brief">
        <title>Transcriptome dataset of Babesia bovis life stages within vertebrate and invertebrate hosts.</title>
        <authorList>
            <person name="Ueti M.W."/>
            <person name="Johnson W.C."/>
            <person name="Kappmeyer L.S."/>
            <person name="Herndon D.R."/>
            <person name="Mousel M.R."/>
            <person name="Reif K.E."/>
            <person name="Taus N.S."/>
            <person name="Ifeonu O.O."/>
            <person name="Silva J.C."/>
            <person name="Suarez C.E."/>
            <person name="Brayton K.A."/>
        </authorList>
    </citation>
    <scope>NUCLEOTIDE SEQUENCE [LARGE SCALE GENOMIC DNA]</scope>
</reference>
<feature type="transmembrane region" description="Helical" evidence="1">
    <location>
        <begin position="27"/>
        <end position="47"/>
    </location>
</feature>
<organism evidence="2 3">
    <name type="scientific">Babesia bovis</name>
    <dbReference type="NCBI Taxonomy" id="5865"/>
    <lineage>
        <taxon>Eukaryota</taxon>
        <taxon>Sar</taxon>
        <taxon>Alveolata</taxon>
        <taxon>Apicomplexa</taxon>
        <taxon>Aconoidasida</taxon>
        <taxon>Piroplasmida</taxon>
        <taxon>Babesiidae</taxon>
        <taxon>Babesia</taxon>
    </lineage>
</organism>
<dbReference type="Proteomes" id="UP000002173">
    <property type="component" value="Unassembled WGS sequence"/>
</dbReference>
<dbReference type="OMA" id="TPVEYFH"/>
<evidence type="ECO:0000313" key="3">
    <source>
        <dbReference type="Proteomes" id="UP000002173"/>
    </source>
</evidence>
<keyword evidence="1" id="KW-0472">Membrane</keyword>
<evidence type="ECO:0000256" key="1">
    <source>
        <dbReference type="SAM" id="Phobius"/>
    </source>
</evidence>
<proteinExistence type="predicted"/>
<dbReference type="EMBL" id="AAXT01000003">
    <property type="protein sequence ID" value="EDO06094.1"/>
    <property type="molecule type" value="Genomic_DNA"/>
</dbReference>
<dbReference type="RefSeq" id="XP_001609662.1">
    <property type="nucleotide sequence ID" value="XM_001609612.1"/>
</dbReference>
<name>A7AT33_BABBO</name>
<sequence>MSSREDRDNRPMQPPIQPLLVSKLKTFWILNGVTFLSILIALSLVFIPFPGLRVNRGLERININLNNHTVPFLVDVNIKDDHQFGLAVYLSTKLSHHLIANIAVGSNVIPVTPLSQHRFLAAYYTKKPLTSPRVLNVFDFLSGAIIVGKYMQSDSNPGEYKKFDSSIYLIPHNSSRNTDIVVDLYELFHKDIDNVFQTSFVDSTGKIVHDVRVALGVHQITINIAGIPKIFVDPGDSFSLRLIELPGLQIAKVTLRALVSDKFVDNIYYIHNSNWKTVYIGSNGLAELFSEHHIHVKANVDLFNINRITLPNRVEVSFQTDQDPPQGIFYHMAEVDGSNYHIIFGDWWYILGDVTLGGKTIPKDNSASDRVLVLYEDVNNVGKGKAVLYTKKDNIYTSKHVDLNKPLK</sequence>
<dbReference type="VEuPathDB" id="PiroplasmaDB:BBOV_II001360"/>
<dbReference type="AlphaFoldDB" id="A7AT33"/>
<reference evidence="3" key="3">
    <citation type="journal article" date="2021" name="Int. J. Parasitol.">
        <title>Comparative analysis of gene expression between Babesia bovis blood stages and kinetes allowed by improved genome annotation.</title>
        <authorList>
            <person name="Ueti M.W."/>
            <person name="Johnson W.C."/>
            <person name="Kappmeyer L.S."/>
            <person name="Herndon D.R."/>
            <person name="Mousel M.R."/>
            <person name="Reif K.E."/>
            <person name="Taus N.S."/>
            <person name="Ifeonu O.O."/>
            <person name="Silva J.C."/>
            <person name="Suarez C.E."/>
            <person name="Brayton K.A."/>
        </authorList>
    </citation>
    <scope>NUCLEOTIDE SEQUENCE [LARGE SCALE GENOMIC DNA]</scope>
</reference>
<keyword evidence="1" id="KW-1133">Transmembrane helix</keyword>
<dbReference type="GeneID" id="5477888"/>
<dbReference type="KEGG" id="bbo:BBOV_II001360"/>
<dbReference type="InParanoid" id="A7AT33"/>
<keyword evidence="3" id="KW-1185">Reference proteome</keyword>
<comment type="caution">
    <text evidence="2">The sequence shown here is derived from an EMBL/GenBank/DDBJ whole genome shotgun (WGS) entry which is preliminary data.</text>
</comment>
<evidence type="ECO:0000313" key="2">
    <source>
        <dbReference type="EMBL" id="EDO06094.1"/>
    </source>
</evidence>
<accession>A7AT33</accession>
<reference evidence="2 3" key="1">
    <citation type="journal article" date="2007" name="PLoS Pathog.">
        <title>Genome sequence of Babesia bovis and comparative analysis of apicomplexan hemoprotozoa.</title>
        <authorList>
            <person name="Brayton K.A."/>
            <person name="Lau A.O.T."/>
            <person name="Herndon D.R."/>
            <person name="Hannick L."/>
            <person name="Kappmeyer L.S."/>
            <person name="Berens S.J."/>
            <person name="Bidwell S.L."/>
            <person name="Brown W.C."/>
            <person name="Crabtree J."/>
            <person name="Fadrosh D."/>
            <person name="Feldblum T."/>
            <person name="Forberger H.A."/>
            <person name="Haas B.J."/>
            <person name="Howell J.M."/>
            <person name="Khouri H."/>
            <person name="Koo H."/>
            <person name="Mann D.J."/>
            <person name="Norimine J."/>
            <person name="Paulsen I.T."/>
            <person name="Radune D."/>
            <person name="Ren Q."/>
            <person name="Smith R.K. Jr."/>
            <person name="Suarez C.E."/>
            <person name="White O."/>
            <person name="Wortman J.R."/>
            <person name="Knowles D.P. Jr."/>
            <person name="McElwain T.F."/>
            <person name="Nene V.M."/>
        </authorList>
    </citation>
    <scope>NUCLEOTIDE SEQUENCE [LARGE SCALE GENOMIC DNA]</scope>
    <source>
        <strain evidence="2">T2Bo</strain>
    </source>
</reference>
<protein>
    <submittedName>
        <fullName evidence="2">Uncharacterized protein</fullName>
    </submittedName>
</protein>
<gene>
    <name evidence="2" type="ORF">BBOV_II001360</name>
</gene>